<organism evidence="1 2">
    <name type="scientific">Porcisia hertigi</name>
    <dbReference type="NCBI Taxonomy" id="2761500"/>
    <lineage>
        <taxon>Eukaryota</taxon>
        <taxon>Discoba</taxon>
        <taxon>Euglenozoa</taxon>
        <taxon>Kinetoplastea</taxon>
        <taxon>Metakinetoplastina</taxon>
        <taxon>Trypanosomatida</taxon>
        <taxon>Trypanosomatidae</taxon>
        <taxon>Leishmaniinae</taxon>
        <taxon>Porcisia</taxon>
    </lineage>
</organism>
<dbReference type="OrthoDB" id="271495at2759"/>
<protein>
    <submittedName>
        <fullName evidence="1">Uncharacterized protein</fullName>
    </submittedName>
</protein>
<dbReference type="AlphaFoldDB" id="A0A836I1F8"/>
<dbReference type="Proteomes" id="UP000674318">
    <property type="component" value="Chromosome 32"/>
</dbReference>
<keyword evidence="2" id="KW-1185">Reference proteome</keyword>
<dbReference type="KEGG" id="phet:94288815"/>
<reference evidence="1 2" key="1">
    <citation type="submission" date="2021-02" db="EMBL/GenBank/DDBJ databases">
        <title>Porcisia hertigi Genome sequencing and assembly.</title>
        <authorList>
            <person name="Almutairi H."/>
            <person name="Gatherer D."/>
        </authorList>
    </citation>
    <scope>NUCLEOTIDE SEQUENCE [LARGE SCALE GENOMIC DNA]</scope>
    <source>
        <strain evidence="1 2">C119</strain>
    </source>
</reference>
<sequence>MYSLSRRVLHTPSIRFTYALVKGGGIAAAPKAPTAGAATITHVQTIFESFDELPKHLRPRVFCDAEMDVIQMGGAAPYVPKHLQKKKK</sequence>
<evidence type="ECO:0000313" key="1">
    <source>
        <dbReference type="EMBL" id="KAG5496412.1"/>
    </source>
</evidence>
<comment type="caution">
    <text evidence="1">The sequence shown here is derived from an EMBL/GenBank/DDBJ whole genome shotgun (WGS) entry which is preliminary data.</text>
</comment>
<evidence type="ECO:0000313" key="2">
    <source>
        <dbReference type="Proteomes" id="UP000674318"/>
    </source>
</evidence>
<dbReference type="GeneID" id="94288815"/>
<proteinExistence type="predicted"/>
<gene>
    <name evidence="1" type="ORF">JKF63_02714</name>
</gene>
<name>A0A836I1F8_9TRYP</name>
<dbReference type="EMBL" id="JAFJZO010000032">
    <property type="protein sequence ID" value="KAG5496412.1"/>
    <property type="molecule type" value="Genomic_DNA"/>
</dbReference>
<dbReference type="RefSeq" id="XP_067754895.1">
    <property type="nucleotide sequence ID" value="XM_067898738.1"/>
</dbReference>
<accession>A0A836I1F8</accession>